<accession>A0A2T7A708</accession>
<protein>
    <submittedName>
        <fullName evidence="2">Uncharacterized protein</fullName>
    </submittedName>
</protein>
<evidence type="ECO:0000313" key="2">
    <source>
        <dbReference type="EMBL" id="PUU83533.1"/>
    </source>
</evidence>
<reference evidence="2 3" key="1">
    <citation type="submission" date="2017-04" db="EMBL/GenBank/DDBJ databases">
        <title>Draft genome sequence of Tuber borchii Vittad., a whitish edible truffle.</title>
        <authorList>
            <consortium name="DOE Joint Genome Institute"/>
            <person name="Murat C."/>
            <person name="Kuo A."/>
            <person name="Barry K.W."/>
            <person name="Clum A."/>
            <person name="Dockter R.B."/>
            <person name="Fauchery L."/>
            <person name="Iotti M."/>
            <person name="Kohler A."/>
            <person name="Labutti K."/>
            <person name="Lindquist E.A."/>
            <person name="Lipzen A."/>
            <person name="Ohm R.A."/>
            <person name="Wang M."/>
            <person name="Grigoriev I.V."/>
            <person name="Zambonelli A."/>
            <person name="Martin F.M."/>
        </authorList>
    </citation>
    <scope>NUCLEOTIDE SEQUENCE [LARGE SCALE GENOMIC DNA]</scope>
    <source>
        <strain evidence="2 3">Tbo3840</strain>
    </source>
</reference>
<name>A0A2T7A708_TUBBO</name>
<dbReference type="EMBL" id="NESQ01000010">
    <property type="protein sequence ID" value="PUU83533.1"/>
    <property type="molecule type" value="Genomic_DNA"/>
</dbReference>
<gene>
    <name evidence="2" type="ORF">B9Z19DRAFT_1119085</name>
</gene>
<feature type="compositionally biased region" description="Polar residues" evidence="1">
    <location>
        <begin position="286"/>
        <end position="297"/>
    </location>
</feature>
<dbReference type="STRING" id="42251.A0A2T7A708"/>
<keyword evidence="3" id="KW-1185">Reference proteome</keyword>
<dbReference type="OrthoDB" id="66095at2759"/>
<feature type="compositionally biased region" description="Basic and acidic residues" evidence="1">
    <location>
        <begin position="266"/>
        <end position="285"/>
    </location>
</feature>
<organism evidence="2 3">
    <name type="scientific">Tuber borchii</name>
    <name type="common">White truffle</name>
    <dbReference type="NCBI Taxonomy" id="42251"/>
    <lineage>
        <taxon>Eukaryota</taxon>
        <taxon>Fungi</taxon>
        <taxon>Dikarya</taxon>
        <taxon>Ascomycota</taxon>
        <taxon>Pezizomycotina</taxon>
        <taxon>Pezizomycetes</taxon>
        <taxon>Pezizales</taxon>
        <taxon>Tuberaceae</taxon>
        <taxon>Tuber</taxon>
    </lineage>
</organism>
<proteinExistence type="predicted"/>
<dbReference type="Proteomes" id="UP000244722">
    <property type="component" value="Unassembled WGS sequence"/>
</dbReference>
<comment type="caution">
    <text evidence="2">The sequence shown here is derived from an EMBL/GenBank/DDBJ whole genome shotgun (WGS) entry which is preliminary data.</text>
</comment>
<sequence>MPESLAAIIHSLEGLSASGHLEESPSPPGHDAGTTFTLARPLLVQIRAQPELEQLTISLWQPSLFQSFSFTNSTSTPLHFSFNTATTSHGNLPRSSESQLGSGYTALQVLQTKNLLRRRGLPLEVADTILDLAEYWAVISTTAQYAPERTTQQTKENSGYLLYLRTQPLPGQFEPEPATGGGPVGSLTTGCLIGNHKARGQYPVRKAVFQTVSRDQGWSVFPDEQGSYCRSYTWFEVNAERPKSITQGDFEPLVDAEVLNSTGVSDSHDSRWERISSAGGHDRGSTSDSGGKNTWPLQRNVHAGKDWKTHRVVWKHHGPDSGPVNENTGAGMGADLLRCLKPGDRINLVARAMRPAWRNRVHSAEVHVYYAV</sequence>
<dbReference type="AlphaFoldDB" id="A0A2T7A708"/>
<evidence type="ECO:0000256" key="1">
    <source>
        <dbReference type="SAM" id="MobiDB-lite"/>
    </source>
</evidence>
<evidence type="ECO:0000313" key="3">
    <source>
        <dbReference type="Proteomes" id="UP000244722"/>
    </source>
</evidence>
<feature type="region of interest" description="Disordered" evidence="1">
    <location>
        <begin position="261"/>
        <end position="301"/>
    </location>
</feature>